<dbReference type="EMBL" id="CP014230">
    <property type="protein sequence ID" value="AMD91687.1"/>
    <property type="molecule type" value="Genomic_DNA"/>
</dbReference>
<evidence type="ECO:0000256" key="1">
    <source>
        <dbReference type="SAM" id="SignalP"/>
    </source>
</evidence>
<dbReference type="RefSeq" id="WP_066601594.1">
    <property type="nucleotide sequence ID" value="NZ_CP014230.1"/>
</dbReference>
<proteinExistence type="predicted"/>
<evidence type="ECO:0008006" key="4">
    <source>
        <dbReference type="Google" id="ProtNLM"/>
    </source>
</evidence>
<dbReference type="InterPro" id="IPR008309">
    <property type="entry name" value="YdbL"/>
</dbReference>
<protein>
    <recommendedName>
        <fullName evidence="4">DUF1318 domain-containing protein</fullName>
    </recommendedName>
</protein>
<feature type="chain" id="PRO_5007067559" description="DUF1318 domain-containing protein" evidence="1">
    <location>
        <begin position="26"/>
        <end position="122"/>
    </location>
</feature>
<keyword evidence="3" id="KW-1185">Reference proteome</keyword>
<dbReference type="AlphaFoldDB" id="A0A0X8JMY3"/>
<evidence type="ECO:0000313" key="3">
    <source>
        <dbReference type="Proteomes" id="UP000063964"/>
    </source>
</evidence>
<dbReference type="Proteomes" id="UP000063964">
    <property type="component" value="Chromosome"/>
</dbReference>
<dbReference type="KEGG" id="doa:AXF15_00190"/>
<dbReference type="Pfam" id="PF07027">
    <property type="entry name" value="DUF1318"/>
    <property type="match status" value="1"/>
</dbReference>
<name>A0A0X8JMY3_9BACT</name>
<keyword evidence="1" id="KW-0732">Signal</keyword>
<dbReference type="OrthoDB" id="198301at2"/>
<gene>
    <name evidence="2" type="ORF">AXF15_00190</name>
</gene>
<feature type="signal peptide" evidence="1">
    <location>
        <begin position="1"/>
        <end position="25"/>
    </location>
</feature>
<reference evidence="3" key="1">
    <citation type="submission" date="2016-02" db="EMBL/GenBank/DDBJ databases">
        <authorList>
            <person name="Holder M.E."/>
            <person name="Ajami N.J."/>
            <person name="Petrosino J.F."/>
        </authorList>
    </citation>
    <scope>NUCLEOTIDE SEQUENCE [LARGE SCALE GENOMIC DNA]</scope>
    <source>
        <strain evidence="3">DSM 12838</strain>
    </source>
</reference>
<dbReference type="STRING" id="888061.AXF15_00190"/>
<evidence type="ECO:0000313" key="2">
    <source>
        <dbReference type="EMBL" id="AMD91687.1"/>
    </source>
</evidence>
<accession>A0A0X8JMY3</accession>
<organism evidence="2 3">
    <name type="scientific">Desulfomicrobium orale DSM 12838</name>
    <dbReference type="NCBI Taxonomy" id="888061"/>
    <lineage>
        <taxon>Bacteria</taxon>
        <taxon>Pseudomonadati</taxon>
        <taxon>Thermodesulfobacteriota</taxon>
        <taxon>Desulfovibrionia</taxon>
        <taxon>Desulfovibrionales</taxon>
        <taxon>Desulfomicrobiaceae</taxon>
        <taxon>Desulfomicrobium</taxon>
    </lineage>
</organism>
<sequence length="122" mass="13451">MRLVIRIPALLAFAAVLLMAQSLWADPIKDRMMARLPVINDLKTKGVVGENNQGFLEFRTGDRAQAAVIDAENQDRRAVYEAIAARQNTTPEFVGQARAAQIASREPAGTWIQDSGGTWSRK</sequence>